<dbReference type="Proteomes" id="UP001182556">
    <property type="component" value="Unassembled WGS sequence"/>
</dbReference>
<protein>
    <submittedName>
        <fullName evidence="2">Uncharacterized protein</fullName>
    </submittedName>
</protein>
<feature type="compositionally biased region" description="Polar residues" evidence="1">
    <location>
        <begin position="276"/>
        <end position="298"/>
    </location>
</feature>
<feature type="region of interest" description="Disordered" evidence="1">
    <location>
        <begin position="430"/>
        <end position="456"/>
    </location>
</feature>
<dbReference type="InterPro" id="IPR031355">
    <property type="entry name" value="YBL010C/LAA2-like"/>
</dbReference>
<evidence type="ECO:0000313" key="2">
    <source>
        <dbReference type="EMBL" id="KAK1921194.1"/>
    </source>
</evidence>
<dbReference type="EMBL" id="JAODAN010000011">
    <property type="protein sequence ID" value="KAK1921194.1"/>
    <property type="molecule type" value="Genomic_DNA"/>
</dbReference>
<keyword evidence="3" id="KW-1185">Reference proteome</keyword>
<feature type="compositionally biased region" description="Basic and acidic residues" evidence="1">
    <location>
        <begin position="300"/>
        <end position="309"/>
    </location>
</feature>
<evidence type="ECO:0000313" key="3">
    <source>
        <dbReference type="Proteomes" id="UP001182556"/>
    </source>
</evidence>
<feature type="compositionally biased region" description="Basic and acidic residues" evidence="1">
    <location>
        <begin position="327"/>
        <end position="338"/>
    </location>
</feature>
<gene>
    <name evidence="2" type="ORF">DB88DRAFT_499959</name>
</gene>
<reference evidence="2" key="1">
    <citation type="submission" date="2023-02" db="EMBL/GenBank/DDBJ databases">
        <title>Identification and recombinant expression of a fungal hydrolase from Papiliotrema laurentii that hydrolyzes apple cutin and clears colloidal polyester polyurethane.</title>
        <authorList>
            <consortium name="DOE Joint Genome Institute"/>
            <person name="Roman V.A."/>
            <person name="Bojanowski C."/>
            <person name="Crable B.R."/>
            <person name="Wagner D.N."/>
            <person name="Hung C.S."/>
            <person name="Nadeau L.J."/>
            <person name="Schratz L."/>
            <person name="Haridas S."/>
            <person name="Pangilinan J."/>
            <person name="Lipzen A."/>
            <person name="Na H."/>
            <person name="Yan M."/>
            <person name="Ng V."/>
            <person name="Grigoriev I.V."/>
            <person name="Spatafora J.W."/>
            <person name="Barlow D."/>
            <person name="Biffinger J."/>
            <person name="Kelley-Loughnane N."/>
            <person name="Varaljay V.A."/>
            <person name="Crookes-Goodson W.J."/>
        </authorList>
    </citation>
    <scope>NUCLEOTIDE SEQUENCE</scope>
    <source>
        <strain evidence="2">5307AH</strain>
    </source>
</reference>
<accession>A0AAD9FLX0</accession>
<feature type="compositionally biased region" description="Low complexity" evidence="1">
    <location>
        <begin position="49"/>
        <end position="67"/>
    </location>
</feature>
<dbReference type="PANTHER" id="PTHR38698:SF1">
    <property type="entry name" value="FUNGAL PROTEIN"/>
    <property type="match status" value="1"/>
</dbReference>
<dbReference type="AlphaFoldDB" id="A0AAD9FLX0"/>
<proteinExistence type="predicted"/>
<feature type="region of interest" description="Disordered" evidence="1">
    <location>
        <begin position="1"/>
        <end position="125"/>
    </location>
</feature>
<evidence type="ECO:0000256" key="1">
    <source>
        <dbReference type="SAM" id="MobiDB-lite"/>
    </source>
</evidence>
<comment type="caution">
    <text evidence="2">The sequence shown here is derived from an EMBL/GenBank/DDBJ whole genome shotgun (WGS) entry which is preliminary data.</text>
</comment>
<feature type="compositionally biased region" description="Acidic residues" evidence="1">
    <location>
        <begin position="102"/>
        <end position="115"/>
    </location>
</feature>
<dbReference type="PANTHER" id="PTHR38698">
    <property type="entry name" value="EXPRESSED PROTEIN"/>
    <property type="match status" value="1"/>
</dbReference>
<name>A0AAD9FLX0_PAPLA</name>
<feature type="compositionally biased region" description="Low complexity" evidence="1">
    <location>
        <begin position="437"/>
        <end position="456"/>
    </location>
</feature>
<dbReference type="Pfam" id="PF17104">
    <property type="entry name" value="YBL010C_LAA2"/>
    <property type="match status" value="1"/>
</dbReference>
<organism evidence="2 3">
    <name type="scientific">Papiliotrema laurentii</name>
    <name type="common">Cryptococcus laurentii</name>
    <dbReference type="NCBI Taxonomy" id="5418"/>
    <lineage>
        <taxon>Eukaryota</taxon>
        <taxon>Fungi</taxon>
        <taxon>Dikarya</taxon>
        <taxon>Basidiomycota</taxon>
        <taxon>Agaricomycotina</taxon>
        <taxon>Tremellomycetes</taxon>
        <taxon>Tremellales</taxon>
        <taxon>Rhynchogastremaceae</taxon>
        <taxon>Papiliotrema</taxon>
    </lineage>
</organism>
<sequence>MDADPWADAPSSSRPATPADDPSPAKPSVSSPLAETSRRSPTPSPPRSPIADEASSAPSPVSSPKAGAVEERAEDVDLPPSDPVYVAEPLDMEPGASQQQDEGGDDFDDFDDFGEQPEAGPSGVQSVDAALADAEFDDFGDFDDGAFEEAGPESGVFAGAVQAEPEPERWHALRLNPMPSSAELVDQLVELLRPIRVEDDGVLTDEPPRQTGGLSQVMITESSREAYAQLTTPPMLQTLDWTRSRVRRDHLISMGVPVNLDEVDSHRLSALPPLRITTNFPRPRSQAQQRSSTDSYRSSALDKGKDRELPGGTGSQSVPVSAVANGHRGDERRQREKYGLGSKPLLDTTVAEDLCGIDEDQLSLLSVERLRTMQQELVETSAAASALLAWELQYKDAQVQDSATYNGMISELIANAAKAKSAQAVGSGGVFKRSSIRRPTSGSPGISPRIGSPAMR</sequence>
<feature type="region of interest" description="Disordered" evidence="1">
    <location>
        <begin position="274"/>
        <end position="340"/>
    </location>
</feature>